<keyword evidence="2 5" id="KW-0238">DNA-binding</keyword>
<dbReference type="InterPro" id="IPR009057">
    <property type="entry name" value="Homeodomain-like_sf"/>
</dbReference>
<evidence type="ECO:0000313" key="5">
    <source>
        <dbReference type="EMBL" id="SEB10656.1"/>
    </source>
</evidence>
<dbReference type="InterPro" id="IPR018060">
    <property type="entry name" value="HTH_AraC"/>
</dbReference>
<sequence>MREVIHQYGVESDWMESMAVQLDGYVQGSYIKVPEGGSPGTRYVCAISNQITAFLVDVVYHEDVVYRLRNTQHDFISLFFNLTEGNATHILNGVSRSIGRWGYNLSVFDSNLDGDYLVKSGCTTYMIAIFIKKNALKEYISDIPKYNQILESVFEPELNTIVRFDRMSNQAWWLMDELRRFPPGGPLYDVFIQGTVYGLISDYLDQLLVQEIILEKVVQEDVSNIISSQSYLVEHIKDHFPGIPALASKACMSETKYKKIFKKITGDSANSFFLTNKLSFAKELLEKGNHTVAEIADEFNFFDASHLIEQFRNSYGVSPKEYLIKL</sequence>
<evidence type="ECO:0000259" key="4">
    <source>
        <dbReference type="PROSITE" id="PS01124"/>
    </source>
</evidence>
<dbReference type="Gene3D" id="1.10.10.60">
    <property type="entry name" value="Homeodomain-like"/>
    <property type="match status" value="1"/>
</dbReference>
<dbReference type="InterPro" id="IPR018062">
    <property type="entry name" value="HTH_AraC-typ_CS"/>
</dbReference>
<organism evidence="5 6">
    <name type="scientific">Pedobacter hartonius</name>
    <dbReference type="NCBI Taxonomy" id="425514"/>
    <lineage>
        <taxon>Bacteria</taxon>
        <taxon>Pseudomonadati</taxon>
        <taxon>Bacteroidota</taxon>
        <taxon>Sphingobacteriia</taxon>
        <taxon>Sphingobacteriales</taxon>
        <taxon>Sphingobacteriaceae</taxon>
        <taxon>Pedobacter</taxon>
    </lineage>
</organism>
<proteinExistence type="predicted"/>
<protein>
    <submittedName>
        <fullName evidence="5">AraC-type DNA-binding protein</fullName>
    </submittedName>
</protein>
<dbReference type="AlphaFoldDB" id="A0A1H4GM30"/>
<dbReference type="GO" id="GO:0003700">
    <property type="term" value="F:DNA-binding transcription factor activity"/>
    <property type="evidence" value="ECO:0007669"/>
    <property type="project" value="InterPro"/>
</dbReference>
<dbReference type="RefSeq" id="WP_090558921.1">
    <property type="nucleotide sequence ID" value="NZ_FNRA01000010.1"/>
</dbReference>
<dbReference type="SMART" id="SM00342">
    <property type="entry name" value="HTH_ARAC"/>
    <property type="match status" value="1"/>
</dbReference>
<reference evidence="5 6" key="1">
    <citation type="submission" date="2016-10" db="EMBL/GenBank/DDBJ databases">
        <authorList>
            <person name="de Groot N.N."/>
        </authorList>
    </citation>
    <scope>NUCLEOTIDE SEQUENCE [LARGE SCALE GENOMIC DNA]</scope>
    <source>
        <strain evidence="5 6">DSM 19033</strain>
    </source>
</reference>
<name>A0A1H4GM30_9SPHI</name>
<keyword evidence="1" id="KW-0805">Transcription regulation</keyword>
<evidence type="ECO:0000256" key="3">
    <source>
        <dbReference type="ARBA" id="ARBA00023163"/>
    </source>
</evidence>
<evidence type="ECO:0000313" key="6">
    <source>
        <dbReference type="Proteomes" id="UP000198850"/>
    </source>
</evidence>
<evidence type="ECO:0000256" key="2">
    <source>
        <dbReference type="ARBA" id="ARBA00023125"/>
    </source>
</evidence>
<dbReference type="Pfam" id="PF12833">
    <property type="entry name" value="HTH_18"/>
    <property type="match status" value="1"/>
</dbReference>
<dbReference type="InterPro" id="IPR053142">
    <property type="entry name" value="PchR_regulatory_protein"/>
</dbReference>
<dbReference type="OrthoDB" id="1189000at2"/>
<feature type="domain" description="HTH araC/xylS-type" evidence="4">
    <location>
        <begin position="226"/>
        <end position="325"/>
    </location>
</feature>
<dbReference type="Proteomes" id="UP000198850">
    <property type="component" value="Unassembled WGS sequence"/>
</dbReference>
<dbReference type="PROSITE" id="PS00041">
    <property type="entry name" value="HTH_ARAC_FAMILY_1"/>
    <property type="match status" value="1"/>
</dbReference>
<accession>A0A1H4GM30</accession>
<dbReference type="PANTHER" id="PTHR47893:SF1">
    <property type="entry name" value="REGULATORY PROTEIN PCHR"/>
    <property type="match status" value="1"/>
</dbReference>
<evidence type="ECO:0000256" key="1">
    <source>
        <dbReference type="ARBA" id="ARBA00023015"/>
    </source>
</evidence>
<dbReference type="STRING" id="425514.SAMN05443550_110194"/>
<gene>
    <name evidence="5" type="ORF">SAMN05443550_110194</name>
</gene>
<dbReference type="PROSITE" id="PS01124">
    <property type="entry name" value="HTH_ARAC_FAMILY_2"/>
    <property type="match status" value="1"/>
</dbReference>
<keyword evidence="3" id="KW-0804">Transcription</keyword>
<dbReference type="GO" id="GO:0043565">
    <property type="term" value="F:sequence-specific DNA binding"/>
    <property type="evidence" value="ECO:0007669"/>
    <property type="project" value="InterPro"/>
</dbReference>
<dbReference type="SUPFAM" id="SSF46689">
    <property type="entry name" value="Homeodomain-like"/>
    <property type="match status" value="1"/>
</dbReference>
<dbReference type="EMBL" id="FNRA01000010">
    <property type="protein sequence ID" value="SEB10656.1"/>
    <property type="molecule type" value="Genomic_DNA"/>
</dbReference>
<keyword evidence="6" id="KW-1185">Reference proteome</keyword>
<dbReference type="PANTHER" id="PTHR47893">
    <property type="entry name" value="REGULATORY PROTEIN PCHR"/>
    <property type="match status" value="1"/>
</dbReference>